<protein>
    <submittedName>
        <fullName evidence="1">Uncharacterized protein</fullName>
    </submittedName>
</protein>
<organism evidence="1 2">
    <name type="scientific">Marasmiellus scandens</name>
    <dbReference type="NCBI Taxonomy" id="2682957"/>
    <lineage>
        <taxon>Eukaryota</taxon>
        <taxon>Fungi</taxon>
        <taxon>Dikarya</taxon>
        <taxon>Basidiomycota</taxon>
        <taxon>Agaricomycotina</taxon>
        <taxon>Agaricomycetes</taxon>
        <taxon>Agaricomycetidae</taxon>
        <taxon>Agaricales</taxon>
        <taxon>Marasmiineae</taxon>
        <taxon>Omphalotaceae</taxon>
        <taxon>Marasmiellus</taxon>
    </lineage>
</organism>
<reference evidence="1 2" key="1">
    <citation type="submission" date="2024-01" db="EMBL/GenBank/DDBJ databases">
        <title>A draft genome for the cacao thread blight pathogen Marasmiellus scandens.</title>
        <authorList>
            <person name="Baruah I.K."/>
            <person name="Leung J."/>
            <person name="Bukari Y."/>
            <person name="Amoako-Attah I."/>
            <person name="Meinhardt L.W."/>
            <person name="Bailey B.A."/>
            <person name="Cohen S.P."/>
        </authorList>
    </citation>
    <scope>NUCLEOTIDE SEQUENCE [LARGE SCALE GENOMIC DNA]</scope>
    <source>
        <strain evidence="1 2">GH-19</strain>
    </source>
</reference>
<name>A0ABR1INV9_9AGAR</name>
<comment type="caution">
    <text evidence="1">The sequence shown here is derived from an EMBL/GenBank/DDBJ whole genome shotgun (WGS) entry which is preliminary data.</text>
</comment>
<evidence type="ECO:0000313" key="1">
    <source>
        <dbReference type="EMBL" id="KAK7434589.1"/>
    </source>
</evidence>
<proteinExistence type="predicted"/>
<dbReference type="Proteomes" id="UP001498398">
    <property type="component" value="Unassembled WGS sequence"/>
</dbReference>
<evidence type="ECO:0000313" key="2">
    <source>
        <dbReference type="Proteomes" id="UP001498398"/>
    </source>
</evidence>
<accession>A0ABR1INV9</accession>
<sequence length="207" mass="23345">MQSKFFIISLDNDFQGTQTHKLHPAKHIYSSKVSLLILGIIIFQQLSLEIQAGNLLSTKPIRAIISLHDAKGAAIRKKRAQWKRGAGATCEWDINLSIDASTDDHTISITFQQRKLFIFRKTLGKVEFQLEKFFQASTSEISDQFMALTVKFIKNVKDAGTQMVKNTAPPLETMIAHKALELFSSFEPYREIISKIAEVTTKYHSGA</sequence>
<dbReference type="EMBL" id="JBANRG010000121">
    <property type="protein sequence ID" value="KAK7434589.1"/>
    <property type="molecule type" value="Genomic_DNA"/>
</dbReference>
<keyword evidence="2" id="KW-1185">Reference proteome</keyword>
<gene>
    <name evidence="1" type="ORF">VKT23_020125</name>
</gene>